<evidence type="ECO:0000313" key="3">
    <source>
        <dbReference type="EMBL" id="KAJ8893025.1"/>
    </source>
</evidence>
<proteinExistence type="predicted"/>
<evidence type="ECO:0000259" key="1">
    <source>
        <dbReference type="Pfam" id="PF09588"/>
    </source>
</evidence>
<organism evidence="3 4">
    <name type="scientific">Dryococelus australis</name>
    <dbReference type="NCBI Taxonomy" id="614101"/>
    <lineage>
        <taxon>Eukaryota</taxon>
        <taxon>Metazoa</taxon>
        <taxon>Ecdysozoa</taxon>
        <taxon>Arthropoda</taxon>
        <taxon>Hexapoda</taxon>
        <taxon>Insecta</taxon>
        <taxon>Pterygota</taxon>
        <taxon>Neoptera</taxon>
        <taxon>Polyneoptera</taxon>
        <taxon>Phasmatodea</taxon>
        <taxon>Verophasmatodea</taxon>
        <taxon>Anareolatae</taxon>
        <taxon>Phasmatidae</taxon>
        <taxon>Eurycanthinae</taxon>
        <taxon>Dryococelus</taxon>
    </lineage>
</organism>
<comment type="caution">
    <text evidence="3">The sequence shown here is derived from an EMBL/GenBank/DDBJ whole genome shotgun (WGS) entry which is preliminary data.</text>
</comment>
<name>A0ABQ9I8M3_9NEOP</name>
<dbReference type="InterPro" id="IPR051703">
    <property type="entry name" value="NF-kappa-B_Signaling_Reg"/>
</dbReference>
<evidence type="ECO:0000313" key="4">
    <source>
        <dbReference type="Proteomes" id="UP001159363"/>
    </source>
</evidence>
<keyword evidence="4" id="KW-1185">Reference proteome</keyword>
<reference evidence="3 4" key="1">
    <citation type="submission" date="2023-02" db="EMBL/GenBank/DDBJ databases">
        <title>LHISI_Scaffold_Assembly.</title>
        <authorList>
            <person name="Stuart O.P."/>
            <person name="Cleave R."/>
            <person name="Magrath M.J.L."/>
            <person name="Mikheyev A.S."/>
        </authorList>
    </citation>
    <scope>NUCLEOTIDE SEQUENCE [LARGE SCALE GENOMIC DNA]</scope>
    <source>
        <strain evidence="3">Daus_M_001</strain>
        <tissue evidence="3">Leg muscle</tissue>
    </source>
</reference>
<evidence type="ECO:0000259" key="2">
    <source>
        <dbReference type="Pfam" id="PF20700"/>
    </source>
</evidence>
<protein>
    <recommendedName>
        <fullName evidence="5">YqaJ viral recombinase domain-containing protein</fullName>
    </recommendedName>
</protein>
<dbReference type="CDD" id="cd22343">
    <property type="entry name" value="PDDEXK_lambda_exonuclease-like"/>
    <property type="match status" value="1"/>
</dbReference>
<dbReference type="Proteomes" id="UP001159363">
    <property type="component" value="Chromosome 2"/>
</dbReference>
<dbReference type="EMBL" id="JARBHB010000002">
    <property type="protein sequence ID" value="KAJ8893025.1"/>
    <property type="molecule type" value="Genomic_DNA"/>
</dbReference>
<dbReference type="SUPFAM" id="SSF52980">
    <property type="entry name" value="Restriction endonuclease-like"/>
    <property type="match status" value="1"/>
</dbReference>
<dbReference type="Gene3D" id="3.90.320.10">
    <property type="match status" value="1"/>
</dbReference>
<sequence length="649" mass="74024">MQGQGKLEITEKNRRPVAQFSHVKIECDPDRALNSDRLSTLEVLIAVIVNSEYAMKNLVTKHLIVWLPGQLSQAESDTYSMEKGDVDEDGVPFVTVVFDGGWSKWSYGHNYNAASEVVIISLSKLICGGSSRKKILVAQPLLNSSVAVVWWQVAVIIGQAISKLLFMGIHNKYCCICERATRQNVTARPHICYKNWDKCRASTSMEQDILVKGFKNSIGDNVEDLIKDLNNDPYHVFGEHSDCRNYFFSKENTNSSIEPLKTSKMFDQVESLVNRLVVKAPILIEDKTSNKGKFYRSLLAKYNAGKQINFTQRGSFKCRCTVARIRFQKDHSWKVSPFKKLTGRSLGMVHNTLLKRVHQHVTATCRKLEYAGTEKKVKCQKIFAPADEDYGPDSEEPENISEVQKSELFQKTLSVTAEGQDHIVQQTTGQSDCKLWHNMRRIRLTASNYRAVCRIKETTSCSSIVKQLLYKPPLTKAATEYGRTNEWVAIRHFQQETGLAAEKRGLFVDLTHGFLGASPDGLVKNENSLIEMKCVPSAIRIEKDGKLYLKKTHKYFYQVQGMLNISGRDTCYLVVMSDLNENLHIEKIYKDVLFWEKKMVPKLHRFYVQCLLPEIVEPNVSRGKIIREPKYILKAQEKLKSKVCVKKQN</sequence>
<dbReference type="Pfam" id="PF09588">
    <property type="entry name" value="YqaJ"/>
    <property type="match status" value="1"/>
</dbReference>
<feature type="domain" description="Mutator-like transposase" evidence="2">
    <location>
        <begin position="153"/>
        <end position="219"/>
    </location>
</feature>
<dbReference type="InterPro" id="IPR011335">
    <property type="entry name" value="Restrct_endonuc-II-like"/>
</dbReference>
<dbReference type="Pfam" id="PF20700">
    <property type="entry name" value="Mutator"/>
    <property type="match status" value="1"/>
</dbReference>
<dbReference type="PANTHER" id="PTHR46609:SF8">
    <property type="entry name" value="YQAJ VIRAL RECOMBINASE DOMAIN-CONTAINING PROTEIN"/>
    <property type="match status" value="1"/>
</dbReference>
<evidence type="ECO:0008006" key="5">
    <source>
        <dbReference type="Google" id="ProtNLM"/>
    </source>
</evidence>
<dbReference type="InterPro" id="IPR019080">
    <property type="entry name" value="YqaJ_viral_recombinase"/>
</dbReference>
<gene>
    <name evidence="3" type="ORF">PR048_005606</name>
</gene>
<dbReference type="PANTHER" id="PTHR46609">
    <property type="entry name" value="EXONUCLEASE, PHAGE-TYPE/RECB, C-TERMINAL DOMAIN-CONTAINING PROTEIN"/>
    <property type="match status" value="1"/>
</dbReference>
<feature type="domain" description="YqaJ viral recombinase" evidence="1">
    <location>
        <begin position="436"/>
        <end position="568"/>
    </location>
</feature>
<accession>A0ABQ9I8M3</accession>
<dbReference type="InterPro" id="IPR011604">
    <property type="entry name" value="PDDEXK-like_dom_sf"/>
</dbReference>
<dbReference type="InterPro" id="IPR049012">
    <property type="entry name" value="Mutator_transp_dom"/>
</dbReference>